<gene>
    <name evidence="8" type="ORF">HD601_005185</name>
</gene>
<feature type="transmembrane region" description="Helical" evidence="6">
    <location>
        <begin position="848"/>
        <end position="866"/>
    </location>
</feature>
<keyword evidence="9" id="KW-1185">Reference proteome</keyword>
<organism evidence="8 9">
    <name type="scientific">Jiangella mangrovi</name>
    <dbReference type="NCBI Taxonomy" id="1524084"/>
    <lineage>
        <taxon>Bacteria</taxon>
        <taxon>Bacillati</taxon>
        <taxon>Actinomycetota</taxon>
        <taxon>Actinomycetes</taxon>
        <taxon>Jiangellales</taxon>
        <taxon>Jiangellaceae</taxon>
        <taxon>Jiangella</taxon>
    </lineage>
</organism>
<feature type="compositionally biased region" description="Acidic residues" evidence="5">
    <location>
        <begin position="497"/>
        <end position="751"/>
    </location>
</feature>
<keyword evidence="4" id="KW-0572">Peptidoglycan-anchor</keyword>
<protein>
    <submittedName>
        <fullName evidence="8">LPXTG-motif cell wall-anchored protein</fullName>
    </submittedName>
</protein>
<dbReference type="InterPro" id="IPR019931">
    <property type="entry name" value="LPXTG_anchor"/>
</dbReference>
<evidence type="ECO:0000256" key="4">
    <source>
        <dbReference type="ARBA" id="ARBA00023088"/>
    </source>
</evidence>
<name>A0A7W9GV54_9ACTN</name>
<sequence>MAPVVAVGAWLVPASAAEGDESRAAARFLSGEVLGTDLDSLVELAGVEVENLGEAEPVTDANPLDLTVLDTLNVSLPGGVQLPLSDIIQLGAVNQWASAEDGGTSHAATGAVADNGGVGTGAEAGFPGNATFDLTDLLGDALTDLIADLELELGAVSSEAHLAPAGEEFEVTRDYEIAGGQLTLTLPLLADLLPAVQDAVGTVDEVVNGLAGPEGTIAQTLSTVEGLLSLLSVAGVENPDITVSLETDLAGAVEELLNTTLGEGTGVELNLGAGTLVIDLDTLAGGLNDQAPNTELLSNAVIDQLAETIGTLLDTLVTDIVETVENALRAATLDIKIYAEVGGLLSGTLDLQLTGTLADVITGEAEFVNNSSGVVIGLISSLIAPVLDTLITTVGGLVEDLVFAEGGPLTTLGETVAGLVGSLTDQLTPVGELLASILSIKLNVQDDQPATPVSALARAADGPYSVAALEVTALPSAPVAVVTLAESTVGPNTVADDGGETEVEGTETEVEGTEVEGTEVEGTEVDGTETEVDGTEVDGTEVDGTEVDGTETEVDGTEVDGTEVDGTEVDGTEVDGTEVDGTEVDGTEVDGTEVDGTEVDGTEVDGTEVDGTEVDGTEVDGTEVDGTEVDGTEVDGTEVDGTEVDGTEVDGTEVDGTEVDGTEVDGTEVDGTEVDGTEVDGTEVDGTEVDGTEVDGTEVDGTEVDGTEVDGTEVDGTEVDGTEVDGTEVDGTEVDGTEVDGSEVDGTEVDGSETAGTETEVEGTEVDGTEVDGVETAGTETETAGTETEVDGSEVDGAEVDGVDTAGGDNDPDPAVEDNGTDDDGQEDRGADNDDEHLPDTGNGSSQLLIVGLGLMLSGGLAAYAVSRRRGIGQG</sequence>
<comment type="caution">
    <text evidence="8">The sequence shown here is derived from an EMBL/GenBank/DDBJ whole genome shotgun (WGS) entry which is preliminary data.</text>
</comment>
<evidence type="ECO:0000313" key="9">
    <source>
        <dbReference type="Proteomes" id="UP000542813"/>
    </source>
</evidence>
<feature type="domain" description="Gram-positive cocci surface proteins LPxTG" evidence="7">
    <location>
        <begin position="836"/>
        <end position="870"/>
    </location>
</feature>
<dbReference type="NCBIfam" id="TIGR01167">
    <property type="entry name" value="LPXTG_anchor"/>
    <property type="match status" value="1"/>
</dbReference>
<evidence type="ECO:0000256" key="5">
    <source>
        <dbReference type="SAM" id="MobiDB-lite"/>
    </source>
</evidence>
<dbReference type="InterPro" id="IPR047900">
    <property type="entry name" value="Choice_anch_G"/>
</dbReference>
<dbReference type="Pfam" id="PF00746">
    <property type="entry name" value="Gram_pos_anchor"/>
    <property type="match status" value="1"/>
</dbReference>
<keyword evidence="6" id="KW-0812">Transmembrane</keyword>
<feature type="compositionally biased region" description="Acidic residues" evidence="5">
    <location>
        <begin position="810"/>
        <end position="826"/>
    </location>
</feature>
<evidence type="ECO:0000259" key="7">
    <source>
        <dbReference type="Pfam" id="PF00746"/>
    </source>
</evidence>
<evidence type="ECO:0000256" key="2">
    <source>
        <dbReference type="ARBA" id="ARBA00022525"/>
    </source>
</evidence>
<feature type="region of interest" description="Disordered" evidence="5">
    <location>
        <begin position="490"/>
        <end position="846"/>
    </location>
</feature>
<proteinExistence type="predicted"/>
<keyword evidence="3" id="KW-0732">Signal</keyword>
<dbReference type="Proteomes" id="UP000542813">
    <property type="component" value="Unassembled WGS sequence"/>
</dbReference>
<feature type="compositionally biased region" description="Basic and acidic residues" evidence="5">
    <location>
        <begin position="827"/>
        <end position="839"/>
    </location>
</feature>
<feature type="compositionally biased region" description="Low complexity" evidence="5">
    <location>
        <begin position="774"/>
        <end position="787"/>
    </location>
</feature>
<dbReference type="NCBIfam" id="NF033766">
    <property type="entry name" value="choice_anch_G"/>
    <property type="match status" value="1"/>
</dbReference>
<evidence type="ECO:0000256" key="3">
    <source>
        <dbReference type="ARBA" id="ARBA00022729"/>
    </source>
</evidence>
<accession>A0A7W9GV54</accession>
<keyword evidence="1" id="KW-0134">Cell wall</keyword>
<dbReference type="Gene3D" id="2.160.20.80">
    <property type="entry name" value="E3 ubiquitin-protein ligase SopA"/>
    <property type="match status" value="1"/>
</dbReference>
<dbReference type="RefSeq" id="WP_184826800.1">
    <property type="nucleotide sequence ID" value="NZ_JACHMM010000001.1"/>
</dbReference>
<dbReference type="EMBL" id="JACHMM010000001">
    <property type="protein sequence ID" value="MBB5790610.1"/>
    <property type="molecule type" value="Genomic_DNA"/>
</dbReference>
<keyword evidence="6" id="KW-1133">Transmembrane helix</keyword>
<evidence type="ECO:0000313" key="8">
    <source>
        <dbReference type="EMBL" id="MBB5790610.1"/>
    </source>
</evidence>
<evidence type="ECO:0000256" key="6">
    <source>
        <dbReference type="SAM" id="Phobius"/>
    </source>
</evidence>
<dbReference type="AlphaFoldDB" id="A0A7W9GV54"/>
<feature type="compositionally biased region" description="Acidic residues" evidence="5">
    <location>
        <begin position="788"/>
        <end position="802"/>
    </location>
</feature>
<evidence type="ECO:0000256" key="1">
    <source>
        <dbReference type="ARBA" id="ARBA00022512"/>
    </source>
</evidence>
<reference evidence="8 9" key="1">
    <citation type="submission" date="2020-08" db="EMBL/GenBank/DDBJ databases">
        <title>Sequencing the genomes of 1000 actinobacteria strains.</title>
        <authorList>
            <person name="Klenk H.-P."/>
        </authorList>
    </citation>
    <scope>NUCLEOTIDE SEQUENCE [LARGE SCALE GENOMIC DNA]</scope>
    <source>
        <strain evidence="8 9">DSM 102122</strain>
    </source>
</reference>
<keyword evidence="2" id="KW-0964">Secreted</keyword>
<keyword evidence="6" id="KW-0472">Membrane</keyword>
<feature type="compositionally biased region" description="Acidic residues" evidence="5">
    <location>
        <begin position="759"/>
        <end position="773"/>
    </location>
</feature>